<dbReference type="EMBL" id="JACCHS010000019">
    <property type="protein sequence ID" value="NYT46610.1"/>
    <property type="molecule type" value="Genomic_DNA"/>
</dbReference>
<dbReference type="SUPFAM" id="SSF56112">
    <property type="entry name" value="Protein kinase-like (PK-like)"/>
    <property type="match status" value="1"/>
</dbReference>
<dbReference type="InterPro" id="IPR050249">
    <property type="entry name" value="Pseudomonas-type_ThrB"/>
</dbReference>
<evidence type="ECO:0000259" key="8">
    <source>
        <dbReference type="Pfam" id="PF01636"/>
    </source>
</evidence>
<evidence type="ECO:0000256" key="2">
    <source>
        <dbReference type="ARBA" id="ARBA00022679"/>
    </source>
</evidence>
<dbReference type="PANTHER" id="PTHR21064">
    <property type="entry name" value="AMINOGLYCOSIDE PHOSPHOTRANSFERASE DOMAIN-CONTAINING PROTEIN-RELATED"/>
    <property type="match status" value="1"/>
</dbReference>
<feature type="domain" description="Aminoglycoside phosphotransferase" evidence="8">
    <location>
        <begin position="9"/>
        <end position="75"/>
    </location>
</feature>
<keyword evidence="6" id="KW-0067">ATP-binding</keyword>
<dbReference type="GO" id="GO:0004413">
    <property type="term" value="F:homoserine kinase activity"/>
    <property type="evidence" value="ECO:0007669"/>
    <property type="project" value="InterPro"/>
</dbReference>
<keyword evidence="5" id="KW-0418">Kinase</keyword>
<protein>
    <submittedName>
        <fullName evidence="9">Phosphotransferase</fullName>
    </submittedName>
</protein>
<keyword evidence="2 9" id="KW-0808">Transferase</keyword>
<comment type="caution">
    <text evidence="9">The sequence shown here is derived from an EMBL/GenBank/DDBJ whole genome shotgun (WGS) entry which is preliminary data.</text>
</comment>
<sequence length="134" mass="15800">FLSAFTAEIHADLFKDNVLFKGDRLSGMLDFYAACQDCYLLDIAIALNDWCIDAQGFYDQQRQDVFIRAYQQLRLITDEEQQYLPLLLRRACLRFWVSRLEHKLNPKQGEITQVKDPECFKNLLLQHRHFAGVQ</sequence>
<keyword evidence="1" id="KW-0028">Amino-acid biosynthesis</keyword>
<evidence type="ECO:0000256" key="1">
    <source>
        <dbReference type="ARBA" id="ARBA00022605"/>
    </source>
</evidence>
<comment type="similarity">
    <text evidence="7">Belongs to the pseudomonas-type ThrB family.</text>
</comment>
<evidence type="ECO:0000313" key="9">
    <source>
        <dbReference type="EMBL" id="NYT46610.1"/>
    </source>
</evidence>
<accession>A0A7Z0MNF3</accession>
<proteinExistence type="inferred from homology"/>
<reference evidence="9 10" key="1">
    <citation type="submission" date="2020-05" db="EMBL/GenBank/DDBJ databases">
        <title>Horizontal transmission and recombination maintain forever young bacterial symbiont genomes.</title>
        <authorList>
            <person name="Russell S.L."/>
            <person name="Pepper-Tunick E."/>
            <person name="Svedberg J."/>
            <person name="Byrne A."/>
            <person name="Ruelas Castillo J."/>
            <person name="Vollmers C."/>
            <person name="Beinart R.A."/>
            <person name="Corbett-Detig R."/>
        </authorList>
    </citation>
    <scope>NUCLEOTIDE SEQUENCE [LARGE SCALE GENOMIC DNA]</scope>
    <source>
        <strain evidence="9">4727-3</strain>
    </source>
</reference>
<dbReference type="PANTHER" id="PTHR21064:SF6">
    <property type="entry name" value="AMINOGLYCOSIDE PHOSPHOTRANSFERASE DOMAIN-CONTAINING PROTEIN"/>
    <property type="match status" value="1"/>
</dbReference>
<evidence type="ECO:0000313" key="10">
    <source>
        <dbReference type="Proteomes" id="UP000537890"/>
    </source>
</evidence>
<dbReference type="GO" id="GO:0009088">
    <property type="term" value="P:threonine biosynthetic process"/>
    <property type="evidence" value="ECO:0007669"/>
    <property type="project" value="UniProtKB-UniPathway"/>
</dbReference>
<dbReference type="Gene3D" id="3.90.1200.10">
    <property type="match status" value="1"/>
</dbReference>
<feature type="non-terminal residue" evidence="9">
    <location>
        <position position="1"/>
    </location>
</feature>
<gene>
    <name evidence="9" type="ORF">H0A75_01895</name>
</gene>
<dbReference type="InterPro" id="IPR002575">
    <property type="entry name" value="Aminoglycoside_PTrfase"/>
</dbReference>
<keyword evidence="4" id="KW-0547">Nucleotide-binding</keyword>
<keyword evidence="3" id="KW-0791">Threonine biosynthesis</keyword>
<evidence type="ECO:0000256" key="6">
    <source>
        <dbReference type="ARBA" id="ARBA00022840"/>
    </source>
</evidence>
<dbReference type="Pfam" id="PF01636">
    <property type="entry name" value="APH"/>
    <property type="match status" value="1"/>
</dbReference>
<dbReference type="UniPathway" id="UPA00050">
    <property type="reaction ID" value="UER00064"/>
</dbReference>
<dbReference type="InterPro" id="IPR005280">
    <property type="entry name" value="Homoserine_kinase_II"/>
</dbReference>
<evidence type="ECO:0000256" key="4">
    <source>
        <dbReference type="ARBA" id="ARBA00022741"/>
    </source>
</evidence>
<dbReference type="GO" id="GO:0005524">
    <property type="term" value="F:ATP binding"/>
    <property type="evidence" value="ECO:0007669"/>
    <property type="project" value="UniProtKB-KW"/>
</dbReference>
<evidence type="ECO:0000256" key="5">
    <source>
        <dbReference type="ARBA" id="ARBA00022777"/>
    </source>
</evidence>
<evidence type="ECO:0000256" key="3">
    <source>
        <dbReference type="ARBA" id="ARBA00022697"/>
    </source>
</evidence>
<evidence type="ECO:0000256" key="7">
    <source>
        <dbReference type="ARBA" id="ARBA00038240"/>
    </source>
</evidence>
<dbReference type="Proteomes" id="UP000537890">
    <property type="component" value="Unassembled WGS sequence"/>
</dbReference>
<name>A0A7Z0MNF3_9GAMM</name>
<dbReference type="InterPro" id="IPR011009">
    <property type="entry name" value="Kinase-like_dom_sf"/>
</dbReference>
<organism evidence="9 10">
    <name type="scientific">Candidatus Methanofishera endochildressiae</name>
    <dbReference type="NCBI Taxonomy" id="2738884"/>
    <lineage>
        <taxon>Bacteria</taxon>
        <taxon>Pseudomonadati</taxon>
        <taxon>Pseudomonadota</taxon>
        <taxon>Gammaproteobacteria</taxon>
        <taxon>Candidatus Methanofishera</taxon>
    </lineage>
</organism>
<dbReference type="HAMAP" id="MF_00301">
    <property type="entry name" value="Homoser_kinase_2"/>
    <property type="match status" value="1"/>
</dbReference>
<dbReference type="AlphaFoldDB" id="A0A7Z0MNF3"/>